<keyword evidence="4 6" id="KW-1133">Transmembrane helix</keyword>
<feature type="transmembrane region" description="Helical" evidence="6">
    <location>
        <begin position="57"/>
        <end position="78"/>
    </location>
</feature>
<evidence type="ECO:0000256" key="6">
    <source>
        <dbReference type="SAM" id="Phobius"/>
    </source>
</evidence>
<evidence type="ECO:0000256" key="3">
    <source>
        <dbReference type="ARBA" id="ARBA00022692"/>
    </source>
</evidence>
<dbReference type="PANTHER" id="PTHR36506:SF1">
    <property type="entry name" value="PREFLAGELLIN PEPTIDASE"/>
    <property type="match status" value="1"/>
</dbReference>
<reference evidence="9" key="1">
    <citation type="journal article" date="2019" name="Int. J. Syst. Evol. Microbiol.">
        <title>The Global Catalogue of Microorganisms (GCM) 10K type strain sequencing project: providing services to taxonomists for standard genome sequencing and annotation.</title>
        <authorList>
            <consortium name="The Broad Institute Genomics Platform"/>
            <consortium name="The Broad Institute Genome Sequencing Center for Infectious Disease"/>
            <person name="Wu L."/>
            <person name="Ma J."/>
        </authorList>
    </citation>
    <scope>NUCLEOTIDE SEQUENCE [LARGE SCALE GENOMIC DNA]</scope>
    <source>
        <strain evidence="9">JCM 13476</strain>
    </source>
</reference>
<feature type="transmembrane region" description="Helical" evidence="6">
    <location>
        <begin position="144"/>
        <end position="165"/>
    </location>
</feature>
<dbReference type="Pfam" id="PF01478">
    <property type="entry name" value="Peptidase_A24"/>
    <property type="match status" value="1"/>
</dbReference>
<dbReference type="InterPro" id="IPR000045">
    <property type="entry name" value="Prepilin_IV_endopep_pep"/>
</dbReference>
<feature type="transmembrane region" description="Helical" evidence="6">
    <location>
        <begin position="29"/>
        <end position="50"/>
    </location>
</feature>
<sequence>MYYVASALLFVFPALVILGGVYDVTTMTIPNWISVVLVGAFIPVALMLGLSWQDMAVALVLGFAALVIGIALFAFKVLGGGDAKLMAASVIWLGVSGVLPFLAITALAGGALALLLLSARKWGAVLPVVFPEWMKWLLQPKGDIPYGVAIAVGAVFAFPYSQMLLKLS</sequence>
<keyword evidence="3 6" id="KW-0812">Transmembrane</keyword>
<evidence type="ECO:0000313" key="9">
    <source>
        <dbReference type="Proteomes" id="UP001500791"/>
    </source>
</evidence>
<keyword evidence="9" id="KW-1185">Reference proteome</keyword>
<feature type="transmembrane region" description="Helical" evidence="6">
    <location>
        <begin position="90"/>
        <end position="117"/>
    </location>
</feature>
<comment type="caution">
    <text evidence="8">The sequence shown here is derived from an EMBL/GenBank/DDBJ whole genome shotgun (WGS) entry which is preliminary data.</text>
</comment>
<evidence type="ECO:0000256" key="5">
    <source>
        <dbReference type="ARBA" id="ARBA00023136"/>
    </source>
</evidence>
<evidence type="ECO:0000256" key="2">
    <source>
        <dbReference type="ARBA" id="ARBA00022475"/>
    </source>
</evidence>
<dbReference type="RefSeq" id="WP_167178398.1">
    <property type="nucleotide sequence ID" value="NZ_BAAAEJ010000002.1"/>
</dbReference>
<gene>
    <name evidence="8" type="ORF">GCM10009093_01670</name>
</gene>
<evidence type="ECO:0000256" key="1">
    <source>
        <dbReference type="ARBA" id="ARBA00004651"/>
    </source>
</evidence>
<accession>A0ABP3HRK9</accession>
<keyword evidence="5 6" id="KW-0472">Membrane</keyword>
<dbReference type="EMBL" id="BAAAEJ010000002">
    <property type="protein sequence ID" value="GAA0378242.1"/>
    <property type="molecule type" value="Genomic_DNA"/>
</dbReference>
<organism evidence="8 9">
    <name type="scientific">Brevundimonas terrae</name>
    <dbReference type="NCBI Taxonomy" id="363631"/>
    <lineage>
        <taxon>Bacteria</taxon>
        <taxon>Pseudomonadati</taxon>
        <taxon>Pseudomonadota</taxon>
        <taxon>Alphaproteobacteria</taxon>
        <taxon>Caulobacterales</taxon>
        <taxon>Caulobacteraceae</taxon>
        <taxon>Brevundimonas</taxon>
    </lineage>
</organism>
<protein>
    <submittedName>
        <fullName evidence="8">Prepilin peptidase</fullName>
    </submittedName>
</protein>
<proteinExistence type="predicted"/>
<dbReference type="PANTHER" id="PTHR36506">
    <property type="entry name" value="PREFLAGELLIN PEPTIDASE"/>
    <property type="match status" value="1"/>
</dbReference>
<evidence type="ECO:0000256" key="4">
    <source>
        <dbReference type="ARBA" id="ARBA00022989"/>
    </source>
</evidence>
<comment type="subcellular location">
    <subcellularLocation>
        <location evidence="1">Cell membrane</location>
        <topology evidence="1">Multi-pass membrane protein</topology>
    </subcellularLocation>
</comment>
<name>A0ABP3HRK9_9CAUL</name>
<keyword evidence="2" id="KW-1003">Cell membrane</keyword>
<dbReference type="InterPro" id="IPR052218">
    <property type="entry name" value="Preflagellin_Peptidase"/>
</dbReference>
<dbReference type="Gene3D" id="1.20.120.1220">
    <property type="match status" value="1"/>
</dbReference>
<dbReference type="Proteomes" id="UP001500791">
    <property type="component" value="Unassembled WGS sequence"/>
</dbReference>
<evidence type="ECO:0000259" key="7">
    <source>
        <dbReference type="Pfam" id="PF01478"/>
    </source>
</evidence>
<feature type="domain" description="Prepilin type IV endopeptidase peptidase" evidence="7">
    <location>
        <begin position="10"/>
        <end position="114"/>
    </location>
</feature>
<evidence type="ECO:0000313" key="8">
    <source>
        <dbReference type="EMBL" id="GAA0378242.1"/>
    </source>
</evidence>